<dbReference type="GO" id="GO:0016567">
    <property type="term" value="P:protein ubiquitination"/>
    <property type="evidence" value="ECO:0007669"/>
    <property type="project" value="UniProtKB-UniRule"/>
</dbReference>
<evidence type="ECO:0000256" key="1">
    <source>
        <dbReference type="ARBA" id="ARBA00004123"/>
    </source>
</evidence>
<dbReference type="InterPro" id="IPR058643">
    <property type="entry name" value="BRE1-like_CC"/>
</dbReference>
<name>A0A1B7N5G0_9AGAM</name>
<evidence type="ECO:0000259" key="9">
    <source>
        <dbReference type="Pfam" id="PF26095"/>
    </source>
</evidence>
<dbReference type="InterPro" id="IPR013956">
    <property type="entry name" value="E3_ubiquit_lig_Bre1"/>
</dbReference>
<dbReference type="Pfam" id="PF26095">
    <property type="entry name" value="CC_Bre1"/>
    <property type="match status" value="1"/>
</dbReference>
<gene>
    <name evidence="10" type="ORF">K503DRAFT_25017</name>
</gene>
<comment type="similarity">
    <text evidence="6">Belongs to the BRE1 family.</text>
</comment>
<dbReference type="GO" id="GO:0033503">
    <property type="term" value="C:HULC complex"/>
    <property type="evidence" value="ECO:0007669"/>
    <property type="project" value="TreeGrafter"/>
</dbReference>
<dbReference type="GO" id="GO:0008270">
    <property type="term" value="F:zinc ion binding"/>
    <property type="evidence" value="ECO:0007669"/>
    <property type="project" value="UniProtKB-KW"/>
</dbReference>
<feature type="domain" description="BRE1-like coiled-coil containing" evidence="9">
    <location>
        <begin position="79"/>
        <end position="216"/>
    </location>
</feature>
<evidence type="ECO:0000256" key="5">
    <source>
        <dbReference type="ARBA" id="ARBA00023242"/>
    </source>
</evidence>
<keyword evidence="6" id="KW-0808">Transferase</keyword>
<dbReference type="GO" id="GO:0005634">
    <property type="term" value="C:nucleus"/>
    <property type="evidence" value="ECO:0007669"/>
    <property type="project" value="UniProtKB-SubCell"/>
</dbReference>
<comment type="subcellular location">
    <subcellularLocation>
        <location evidence="1 6">Nucleus</location>
    </subcellularLocation>
</comment>
<dbReference type="PANTHER" id="PTHR23163">
    <property type="entry name" value="RING FINGER PROTEIN-RELATED"/>
    <property type="match status" value="1"/>
</dbReference>
<dbReference type="GO" id="GO:0006325">
    <property type="term" value="P:chromatin organization"/>
    <property type="evidence" value="ECO:0007669"/>
    <property type="project" value="UniProtKB-KW"/>
</dbReference>
<organism evidence="10 11">
    <name type="scientific">Rhizopogon vinicolor AM-OR11-026</name>
    <dbReference type="NCBI Taxonomy" id="1314800"/>
    <lineage>
        <taxon>Eukaryota</taxon>
        <taxon>Fungi</taxon>
        <taxon>Dikarya</taxon>
        <taxon>Basidiomycota</taxon>
        <taxon>Agaricomycotina</taxon>
        <taxon>Agaricomycetes</taxon>
        <taxon>Agaricomycetidae</taxon>
        <taxon>Boletales</taxon>
        <taxon>Suillineae</taxon>
        <taxon>Rhizopogonaceae</taxon>
        <taxon>Rhizopogon</taxon>
    </lineage>
</organism>
<evidence type="ECO:0000256" key="6">
    <source>
        <dbReference type="RuleBase" id="RU365038"/>
    </source>
</evidence>
<evidence type="ECO:0000256" key="2">
    <source>
        <dbReference type="ARBA" id="ARBA00022723"/>
    </source>
</evidence>
<keyword evidence="5 6" id="KW-0539">Nucleus</keyword>
<keyword evidence="2 6" id="KW-0479">Metal-binding</keyword>
<feature type="region of interest" description="Disordered" evidence="8">
    <location>
        <begin position="23"/>
        <end position="49"/>
    </location>
</feature>
<sequence length="275" mass="30791">MMESRKRPLPDDDVQVAQAKKRLLTTASGTTEVNGLSANHDAEEPADNDQLELFRKEAIFRRMKHYSRENDRNQTRIAQLEQRRSSCEAGLVAIATCWKQLVDTIQTLTPTEELSAVEVNTKDLFDLSQHVSTDSSLKAALEKNMFATQNLIISFMKLNPATLKDQAYQRCQTSQTECVALRSEIALMQQRLEEVQSEKEQLHDDLIAAEIKLDRLRSGTVAAMQTNIGGKEEANVDQLCPPEGSTPNIESSTPPVSDHRFSFFGGNSHFLSLLP</sequence>
<keyword evidence="6 7" id="KW-0175">Coiled coil</keyword>
<evidence type="ECO:0000256" key="7">
    <source>
        <dbReference type="SAM" id="Coils"/>
    </source>
</evidence>
<dbReference type="GO" id="GO:0061630">
    <property type="term" value="F:ubiquitin protein ligase activity"/>
    <property type="evidence" value="ECO:0007669"/>
    <property type="project" value="UniProtKB-EC"/>
</dbReference>
<dbReference type="EC" id="2.3.2.27" evidence="6"/>
<feature type="coiled-coil region" evidence="7">
    <location>
        <begin position="178"/>
        <end position="212"/>
    </location>
</feature>
<keyword evidence="11" id="KW-1185">Reference proteome</keyword>
<feature type="compositionally biased region" description="Polar residues" evidence="8">
    <location>
        <begin position="25"/>
        <end position="37"/>
    </location>
</feature>
<dbReference type="STRING" id="1314800.A0A1B7N5G0"/>
<accession>A0A1B7N5G0</accession>
<dbReference type="InParanoid" id="A0A1B7N5G0"/>
<evidence type="ECO:0000256" key="8">
    <source>
        <dbReference type="SAM" id="MobiDB-lite"/>
    </source>
</evidence>
<keyword evidence="3 6" id="KW-0863">Zinc-finger</keyword>
<evidence type="ECO:0000256" key="4">
    <source>
        <dbReference type="ARBA" id="ARBA00022833"/>
    </source>
</evidence>
<evidence type="ECO:0000313" key="11">
    <source>
        <dbReference type="Proteomes" id="UP000092154"/>
    </source>
</evidence>
<evidence type="ECO:0000256" key="3">
    <source>
        <dbReference type="ARBA" id="ARBA00022771"/>
    </source>
</evidence>
<dbReference type="PANTHER" id="PTHR23163:SF0">
    <property type="entry name" value="E3 UBIQUITIN-PROTEIN LIGASE BRE1"/>
    <property type="match status" value="1"/>
</dbReference>
<dbReference type="OrthoDB" id="2661901at2759"/>
<proteinExistence type="inferred from homology"/>
<dbReference type="Proteomes" id="UP000092154">
    <property type="component" value="Unassembled WGS sequence"/>
</dbReference>
<reference evidence="10 11" key="1">
    <citation type="submission" date="2016-06" db="EMBL/GenBank/DDBJ databases">
        <title>Comparative genomics of the ectomycorrhizal sister species Rhizopogon vinicolor and Rhizopogon vesiculosus (Basidiomycota: Boletales) reveals a divergence of the mating type B locus.</title>
        <authorList>
            <consortium name="DOE Joint Genome Institute"/>
            <person name="Mujic A.B."/>
            <person name="Kuo A."/>
            <person name="Tritt A."/>
            <person name="Lipzen A."/>
            <person name="Chen C."/>
            <person name="Johnson J."/>
            <person name="Sharma A."/>
            <person name="Barry K."/>
            <person name="Grigoriev I.V."/>
            <person name="Spatafora J.W."/>
        </authorList>
    </citation>
    <scope>NUCLEOTIDE SEQUENCE [LARGE SCALE GENOMIC DNA]</scope>
    <source>
        <strain evidence="10 11">AM-OR11-026</strain>
    </source>
</reference>
<comment type="catalytic activity">
    <reaction evidence="6">
        <text>S-ubiquitinyl-[E2 ubiquitin-conjugating enzyme]-L-cysteine + [acceptor protein]-L-lysine = [E2 ubiquitin-conjugating enzyme]-L-cysteine + N(6)-ubiquitinyl-[acceptor protein]-L-lysine.</text>
        <dbReference type="EC" id="2.3.2.27"/>
    </reaction>
</comment>
<keyword evidence="4 6" id="KW-0862">Zinc</keyword>
<comment type="pathway">
    <text evidence="6">Protein modification; protein ubiquitination.</text>
</comment>
<dbReference type="EMBL" id="KV448224">
    <property type="protein sequence ID" value="OAX40089.1"/>
    <property type="molecule type" value="Genomic_DNA"/>
</dbReference>
<protein>
    <recommendedName>
        <fullName evidence="6">E3 ubiquitin protein ligase</fullName>
        <ecNumber evidence="6">2.3.2.27</ecNumber>
    </recommendedName>
</protein>
<dbReference type="AlphaFoldDB" id="A0A1B7N5G0"/>
<keyword evidence="6" id="KW-0156">Chromatin regulator</keyword>
<keyword evidence="6" id="KW-0833">Ubl conjugation pathway</keyword>
<evidence type="ECO:0000313" key="10">
    <source>
        <dbReference type="EMBL" id="OAX40089.1"/>
    </source>
</evidence>